<gene>
    <name evidence="2" type="ORF">BOTBODRAFT_192164</name>
</gene>
<feature type="chain" id="PRO_5001640792" evidence="1">
    <location>
        <begin position="18"/>
        <end position="75"/>
    </location>
</feature>
<dbReference type="HOGENOM" id="CLU_2670763_0_0_1"/>
<evidence type="ECO:0000256" key="1">
    <source>
        <dbReference type="SAM" id="SignalP"/>
    </source>
</evidence>
<evidence type="ECO:0000313" key="2">
    <source>
        <dbReference type="EMBL" id="KDQ07803.1"/>
    </source>
</evidence>
<evidence type="ECO:0000313" key="3">
    <source>
        <dbReference type="Proteomes" id="UP000027195"/>
    </source>
</evidence>
<feature type="signal peptide" evidence="1">
    <location>
        <begin position="1"/>
        <end position="17"/>
    </location>
</feature>
<sequence>MRASTIFALLAASFVAATPLGSGTSGLLSGRNPAIIPKSTETICSDICYPTKPDCGTGEFARHDSDGCWQCCSDD</sequence>
<keyword evidence="3" id="KW-1185">Reference proteome</keyword>
<organism evidence="2 3">
    <name type="scientific">Botryobasidium botryosum (strain FD-172 SS1)</name>
    <dbReference type="NCBI Taxonomy" id="930990"/>
    <lineage>
        <taxon>Eukaryota</taxon>
        <taxon>Fungi</taxon>
        <taxon>Dikarya</taxon>
        <taxon>Basidiomycota</taxon>
        <taxon>Agaricomycotina</taxon>
        <taxon>Agaricomycetes</taxon>
        <taxon>Cantharellales</taxon>
        <taxon>Botryobasidiaceae</taxon>
        <taxon>Botryobasidium</taxon>
    </lineage>
</organism>
<reference evidence="3" key="1">
    <citation type="journal article" date="2014" name="Proc. Natl. Acad. Sci. U.S.A.">
        <title>Extensive sampling of basidiomycete genomes demonstrates inadequacy of the white-rot/brown-rot paradigm for wood decay fungi.</title>
        <authorList>
            <person name="Riley R."/>
            <person name="Salamov A.A."/>
            <person name="Brown D.W."/>
            <person name="Nagy L.G."/>
            <person name="Floudas D."/>
            <person name="Held B.W."/>
            <person name="Levasseur A."/>
            <person name="Lombard V."/>
            <person name="Morin E."/>
            <person name="Otillar R."/>
            <person name="Lindquist E.A."/>
            <person name="Sun H."/>
            <person name="LaButti K.M."/>
            <person name="Schmutz J."/>
            <person name="Jabbour D."/>
            <person name="Luo H."/>
            <person name="Baker S.E."/>
            <person name="Pisabarro A.G."/>
            <person name="Walton J.D."/>
            <person name="Blanchette R.A."/>
            <person name="Henrissat B."/>
            <person name="Martin F."/>
            <person name="Cullen D."/>
            <person name="Hibbett D.S."/>
            <person name="Grigoriev I.V."/>
        </authorList>
    </citation>
    <scope>NUCLEOTIDE SEQUENCE [LARGE SCALE GENOMIC DNA]</scope>
    <source>
        <strain evidence="3">FD-172 SS1</strain>
    </source>
</reference>
<dbReference type="InParanoid" id="A0A067LWR3"/>
<name>A0A067LWR3_BOTB1</name>
<accession>A0A067LWR3</accession>
<proteinExistence type="predicted"/>
<dbReference type="Proteomes" id="UP000027195">
    <property type="component" value="Unassembled WGS sequence"/>
</dbReference>
<keyword evidence="1" id="KW-0732">Signal</keyword>
<protein>
    <submittedName>
        <fullName evidence="2">Uncharacterized protein</fullName>
    </submittedName>
</protein>
<dbReference type="EMBL" id="KL198100">
    <property type="protein sequence ID" value="KDQ07803.1"/>
    <property type="molecule type" value="Genomic_DNA"/>
</dbReference>
<dbReference type="AlphaFoldDB" id="A0A067LWR3"/>